<dbReference type="AlphaFoldDB" id="A0A7X5QXH5"/>
<feature type="domain" description="HTH araC/xylS-type" evidence="4">
    <location>
        <begin position="215"/>
        <end position="313"/>
    </location>
</feature>
<evidence type="ECO:0000256" key="3">
    <source>
        <dbReference type="ARBA" id="ARBA00023163"/>
    </source>
</evidence>
<dbReference type="InterPro" id="IPR014710">
    <property type="entry name" value="RmlC-like_jellyroll"/>
</dbReference>
<reference evidence="5 6" key="1">
    <citation type="journal article" date="2006" name="Int. J. Syst. Evol. Microbiol.">
        <title>Dyella yeojuensis sp. nov., isolated from greenhouse soil in Korea.</title>
        <authorList>
            <person name="Kim B.Y."/>
            <person name="Weon H.Y."/>
            <person name="Lee K.H."/>
            <person name="Seok S.J."/>
            <person name="Kwon S.W."/>
            <person name="Go S.J."/>
            <person name="Stackebrandt E."/>
        </authorList>
    </citation>
    <scope>NUCLEOTIDE SEQUENCE [LARGE SCALE GENOMIC DNA]</scope>
    <source>
        <strain evidence="5 6">DSM 17673</strain>
    </source>
</reference>
<evidence type="ECO:0000259" key="4">
    <source>
        <dbReference type="PROSITE" id="PS01124"/>
    </source>
</evidence>
<dbReference type="SUPFAM" id="SSF51182">
    <property type="entry name" value="RmlC-like cupins"/>
    <property type="match status" value="1"/>
</dbReference>
<dbReference type="InterPro" id="IPR018060">
    <property type="entry name" value="HTH_AraC"/>
</dbReference>
<keyword evidence="2" id="KW-0238">DNA-binding</keyword>
<gene>
    <name evidence="5" type="ORF">HBF32_17275</name>
</gene>
<dbReference type="PRINTS" id="PR00032">
    <property type="entry name" value="HTHARAC"/>
</dbReference>
<dbReference type="PANTHER" id="PTHR46796">
    <property type="entry name" value="HTH-TYPE TRANSCRIPTIONAL ACTIVATOR RHAS-RELATED"/>
    <property type="match status" value="1"/>
</dbReference>
<keyword evidence="1" id="KW-0805">Transcription regulation</keyword>
<comment type="caution">
    <text evidence="5">The sequence shown here is derived from an EMBL/GenBank/DDBJ whole genome shotgun (WGS) entry which is preliminary data.</text>
</comment>
<dbReference type="GO" id="GO:0043565">
    <property type="term" value="F:sequence-specific DNA binding"/>
    <property type="evidence" value="ECO:0007669"/>
    <property type="project" value="InterPro"/>
</dbReference>
<dbReference type="EMBL" id="JAAQTL010000002">
    <property type="protein sequence ID" value="NID17233.1"/>
    <property type="molecule type" value="Genomic_DNA"/>
</dbReference>
<protein>
    <submittedName>
        <fullName evidence="5">AraC family transcriptional regulator</fullName>
    </submittedName>
</protein>
<sequence length="325" mass="34976">MPEPAVNETTDWLSRLLEFAPVRGRLDLRCVFGAPWRIEQPHADSGEMPYHVVLAGSATLEDPENGSSIRLKAGDILVFPKGASHVLHDGSGASPAPTREREAASIVVSENTGAGARLDMLCGHFVVTAAHERLLRNHLPERLIGRSSGADEETSRQLKGLATLMRAITDTETLGAHAMLDALSTALFTVALRLASESRDPSPGLLSLAGSPRLAPALEAIFRDPARAWTLPELAQLCTMSRATFVRLFREKLGASASDLLTDIRMTMAANELRKPSAHVAAVAGIVGYQSEAAFQRAFKKHMGVTPTHWRKLSGHHGHGEDPAT</sequence>
<keyword evidence="6" id="KW-1185">Reference proteome</keyword>
<dbReference type="GO" id="GO:0003700">
    <property type="term" value="F:DNA-binding transcription factor activity"/>
    <property type="evidence" value="ECO:0007669"/>
    <property type="project" value="InterPro"/>
</dbReference>
<dbReference type="Pfam" id="PF12852">
    <property type="entry name" value="Cupin_6"/>
    <property type="match status" value="1"/>
</dbReference>
<dbReference type="Proteomes" id="UP000518878">
    <property type="component" value="Unassembled WGS sequence"/>
</dbReference>
<evidence type="ECO:0000313" key="5">
    <source>
        <dbReference type="EMBL" id="NID17233.1"/>
    </source>
</evidence>
<keyword evidence="3" id="KW-0804">Transcription</keyword>
<organism evidence="5 6">
    <name type="scientific">Luteibacter yeojuensis</name>
    <dbReference type="NCBI Taxonomy" id="345309"/>
    <lineage>
        <taxon>Bacteria</taxon>
        <taxon>Pseudomonadati</taxon>
        <taxon>Pseudomonadota</taxon>
        <taxon>Gammaproteobacteria</taxon>
        <taxon>Lysobacterales</taxon>
        <taxon>Rhodanobacteraceae</taxon>
        <taxon>Luteibacter</taxon>
    </lineage>
</organism>
<name>A0A7X5QXH5_9GAMM</name>
<evidence type="ECO:0000313" key="6">
    <source>
        <dbReference type="Proteomes" id="UP000518878"/>
    </source>
</evidence>
<dbReference type="InterPro" id="IPR011051">
    <property type="entry name" value="RmlC_Cupin_sf"/>
</dbReference>
<dbReference type="Gene3D" id="2.60.120.10">
    <property type="entry name" value="Jelly Rolls"/>
    <property type="match status" value="1"/>
</dbReference>
<dbReference type="InterPro" id="IPR050204">
    <property type="entry name" value="AraC_XylS_family_regulators"/>
</dbReference>
<dbReference type="Pfam" id="PF12833">
    <property type="entry name" value="HTH_18"/>
    <property type="match status" value="1"/>
</dbReference>
<dbReference type="SMART" id="SM00342">
    <property type="entry name" value="HTH_ARAC"/>
    <property type="match status" value="1"/>
</dbReference>
<dbReference type="InterPro" id="IPR032783">
    <property type="entry name" value="AraC_lig"/>
</dbReference>
<dbReference type="InterPro" id="IPR020449">
    <property type="entry name" value="Tscrpt_reg_AraC-type_HTH"/>
</dbReference>
<dbReference type="Gene3D" id="1.10.10.60">
    <property type="entry name" value="Homeodomain-like"/>
    <property type="match status" value="2"/>
</dbReference>
<evidence type="ECO:0000256" key="1">
    <source>
        <dbReference type="ARBA" id="ARBA00023015"/>
    </source>
</evidence>
<accession>A0A7X5QXH5</accession>
<dbReference type="PROSITE" id="PS01124">
    <property type="entry name" value="HTH_ARAC_FAMILY_2"/>
    <property type="match status" value="1"/>
</dbReference>
<dbReference type="PANTHER" id="PTHR46796:SF7">
    <property type="entry name" value="ARAC FAMILY TRANSCRIPTIONAL REGULATOR"/>
    <property type="match status" value="1"/>
</dbReference>
<dbReference type="CDD" id="cd06995">
    <property type="entry name" value="cupin_YkgD-like_N"/>
    <property type="match status" value="1"/>
</dbReference>
<proteinExistence type="predicted"/>
<evidence type="ECO:0000256" key="2">
    <source>
        <dbReference type="ARBA" id="ARBA00023125"/>
    </source>
</evidence>
<dbReference type="InterPro" id="IPR009057">
    <property type="entry name" value="Homeodomain-like_sf"/>
</dbReference>
<dbReference type="SUPFAM" id="SSF46689">
    <property type="entry name" value="Homeodomain-like"/>
    <property type="match status" value="2"/>
</dbReference>